<dbReference type="EMBL" id="SOGJ01000010">
    <property type="protein sequence ID" value="TFD00674.1"/>
    <property type="molecule type" value="Genomic_DNA"/>
</dbReference>
<reference evidence="4 5" key="1">
    <citation type="submission" date="2019-03" db="EMBL/GenBank/DDBJ databases">
        <title>Genomics of glacier-inhabiting Cryobacterium strains.</title>
        <authorList>
            <person name="Liu Q."/>
            <person name="Xin Y.-H."/>
        </authorList>
    </citation>
    <scope>NUCLEOTIDE SEQUENCE [LARGE SCALE GENOMIC DNA]</scope>
    <source>
        <strain evidence="4 5">TMT4-23</strain>
    </source>
</reference>
<evidence type="ECO:0000313" key="5">
    <source>
        <dbReference type="Proteomes" id="UP000298355"/>
    </source>
</evidence>
<accession>A0ABY2J6U8</accession>
<dbReference type="Pfam" id="PF14257">
    <property type="entry name" value="DUF4349"/>
    <property type="match status" value="1"/>
</dbReference>
<evidence type="ECO:0000313" key="4">
    <source>
        <dbReference type="EMBL" id="TFD00674.1"/>
    </source>
</evidence>
<evidence type="ECO:0000256" key="1">
    <source>
        <dbReference type="SAM" id="MobiDB-lite"/>
    </source>
</evidence>
<keyword evidence="5" id="KW-1185">Reference proteome</keyword>
<feature type="region of interest" description="Disordered" evidence="1">
    <location>
        <begin position="107"/>
        <end position="139"/>
    </location>
</feature>
<sequence>MPCTRITTGPVPSSVAMCNSGGRRRPIRSERAAHQVMLPVSPRNVATLILRRRRSTARASCRDAIVIQRLRSRPYSDAMKRFSRVTAVLLGTLLLAGCSVPGASIGTDSGGSATAPGLAEPGTVNPGTIDPGTEPGVSDEALDTRAFQDGSTGEITSTQRDVITTGMVSITADDPIASVQDAVTITEQAGGRIDSRTENPATDNQPASANLTLRIPSDELDRTLAELKQLGTVNFVSLNASDITQQTQDLDARITSLKTSVERLLALMVEATTTADLIAVENALSERQSELEGLQAQRDYLSDQVDFSTLTLELYSTGTVDPGTPDDFWDAVAAGWNALVSALGTAIVGIGFALPWLLALGLVAAIVYLVIWLARKRHTAA</sequence>
<comment type="caution">
    <text evidence="4">The sequence shown here is derived from an EMBL/GenBank/DDBJ whole genome shotgun (WGS) entry which is preliminary data.</text>
</comment>
<evidence type="ECO:0000256" key="2">
    <source>
        <dbReference type="SAM" id="Phobius"/>
    </source>
</evidence>
<dbReference type="Proteomes" id="UP000298355">
    <property type="component" value="Unassembled WGS sequence"/>
</dbReference>
<protein>
    <submittedName>
        <fullName evidence="4">DUF4349 domain-containing protein</fullName>
    </submittedName>
</protein>
<dbReference type="InterPro" id="IPR025645">
    <property type="entry name" value="DUF4349"/>
</dbReference>
<proteinExistence type="predicted"/>
<name>A0ABY2J6U8_9MICO</name>
<organism evidence="4 5">
    <name type="scientific">Cryobacterium breve</name>
    <dbReference type="NCBI Taxonomy" id="1259258"/>
    <lineage>
        <taxon>Bacteria</taxon>
        <taxon>Bacillati</taxon>
        <taxon>Actinomycetota</taxon>
        <taxon>Actinomycetes</taxon>
        <taxon>Micrococcales</taxon>
        <taxon>Microbacteriaceae</taxon>
        <taxon>Cryobacterium</taxon>
    </lineage>
</organism>
<keyword evidence="2" id="KW-0472">Membrane</keyword>
<feature type="domain" description="DUF4349" evidence="3">
    <location>
        <begin position="160"/>
        <end position="367"/>
    </location>
</feature>
<gene>
    <name evidence="4" type="ORF">E3O65_02570</name>
</gene>
<feature type="transmembrane region" description="Helical" evidence="2">
    <location>
        <begin position="353"/>
        <end position="374"/>
    </location>
</feature>
<evidence type="ECO:0000259" key="3">
    <source>
        <dbReference type="Pfam" id="PF14257"/>
    </source>
</evidence>
<keyword evidence="2" id="KW-1133">Transmembrane helix</keyword>
<keyword evidence="2" id="KW-0812">Transmembrane</keyword>